<organism evidence="1 2">
    <name type="scientific">Moorella mulderi DSM 14980</name>
    <dbReference type="NCBI Taxonomy" id="1122241"/>
    <lineage>
        <taxon>Bacteria</taxon>
        <taxon>Bacillati</taxon>
        <taxon>Bacillota</taxon>
        <taxon>Clostridia</taxon>
        <taxon>Neomoorellales</taxon>
        <taxon>Neomoorellaceae</taxon>
        <taxon>Neomoorella</taxon>
    </lineage>
</organism>
<keyword evidence="2" id="KW-1185">Reference proteome</keyword>
<name>A0A151AWV7_9FIRM</name>
<accession>A0A151AWV7</accession>
<evidence type="ECO:0000313" key="1">
    <source>
        <dbReference type="EMBL" id="KYH32033.1"/>
    </source>
</evidence>
<dbReference type="EMBL" id="LTBC01000006">
    <property type="protein sequence ID" value="KYH32033.1"/>
    <property type="molecule type" value="Genomic_DNA"/>
</dbReference>
<evidence type="ECO:0000313" key="2">
    <source>
        <dbReference type="Proteomes" id="UP000075670"/>
    </source>
</evidence>
<protein>
    <submittedName>
        <fullName evidence="1">Uncharacterized protein</fullName>
    </submittedName>
</protein>
<dbReference type="Proteomes" id="UP000075670">
    <property type="component" value="Unassembled WGS sequence"/>
</dbReference>
<comment type="caution">
    <text evidence="1">The sequence shown here is derived from an EMBL/GenBank/DDBJ whole genome shotgun (WGS) entry which is preliminary data.</text>
</comment>
<reference evidence="1 2" key="1">
    <citation type="submission" date="2016-02" db="EMBL/GenBank/DDBJ databases">
        <title>Genome sequence of Moorella mulderi DSM 14980.</title>
        <authorList>
            <person name="Poehlein A."/>
            <person name="Daniel R."/>
        </authorList>
    </citation>
    <scope>NUCLEOTIDE SEQUENCE [LARGE SCALE GENOMIC DNA]</scope>
    <source>
        <strain evidence="1 2">DSM 14980</strain>
    </source>
</reference>
<dbReference type="PATRIC" id="fig|1122241.3.peg.2035"/>
<gene>
    <name evidence="1" type="ORF">MOMUL_19150</name>
</gene>
<dbReference type="AlphaFoldDB" id="A0A151AWV7"/>
<sequence length="69" mass="7734">MLFPGAADSKFVGVGFGTLPLIELWFNKSVLAVFAAVENIHFFSLRIGKKTRKSCPPLVLLRYGFPYTR</sequence>
<proteinExistence type="predicted"/>